<reference evidence="1 2" key="1">
    <citation type="submission" date="2020-08" db="EMBL/GenBank/DDBJ databases">
        <title>Genomic Encyclopedia of Type Strains, Phase IV (KMG-IV): sequencing the most valuable type-strain genomes for metagenomic binning, comparative biology and taxonomic classification.</title>
        <authorList>
            <person name="Goeker M."/>
        </authorList>
    </citation>
    <scope>NUCLEOTIDE SEQUENCE [LARGE SCALE GENOMIC DNA]</scope>
    <source>
        <strain evidence="1 2">DSM 102234</strain>
    </source>
</reference>
<sequence>MPDVSPAAAQKARAQWIAVLADGLDPITEPQRIRDEETENRNNPTFEKMAIAATRDDSSRRAQFSEIGMAYGRYQTKA</sequence>
<name>A0A7W6EAM6_9RHOB</name>
<accession>A0A7W6EAM6</accession>
<dbReference type="EMBL" id="JACIEI010000011">
    <property type="protein sequence ID" value="MBB3995130.1"/>
    <property type="molecule type" value="Genomic_DNA"/>
</dbReference>
<proteinExistence type="predicted"/>
<dbReference type="AlphaFoldDB" id="A0A7W6EAM6"/>
<comment type="caution">
    <text evidence="1">The sequence shown here is derived from an EMBL/GenBank/DDBJ whole genome shotgun (WGS) entry which is preliminary data.</text>
</comment>
<gene>
    <name evidence="1" type="ORF">GGR95_002781</name>
</gene>
<evidence type="ECO:0000313" key="1">
    <source>
        <dbReference type="EMBL" id="MBB3995130.1"/>
    </source>
</evidence>
<protein>
    <submittedName>
        <fullName evidence="1">Uncharacterized protein</fullName>
    </submittedName>
</protein>
<keyword evidence="2" id="KW-1185">Reference proteome</keyword>
<organism evidence="1 2">
    <name type="scientific">Sulfitobacter undariae</name>
    <dbReference type="NCBI Taxonomy" id="1563671"/>
    <lineage>
        <taxon>Bacteria</taxon>
        <taxon>Pseudomonadati</taxon>
        <taxon>Pseudomonadota</taxon>
        <taxon>Alphaproteobacteria</taxon>
        <taxon>Rhodobacterales</taxon>
        <taxon>Roseobacteraceae</taxon>
        <taxon>Sulfitobacter</taxon>
    </lineage>
</organism>
<evidence type="ECO:0000313" key="2">
    <source>
        <dbReference type="Proteomes" id="UP000530268"/>
    </source>
</evidence>
<dbReference type="Proteomes" id="UP000530268">
    <property type="component" value="Unassembled WGS sequence"/>
</dbReference>